<evidence type="ECO:0000313" key="2">
    <source>
        <dbReference type="Proteomes" id="UP000006443"/>
    </source>
</evidence>
<dbReference type="PANTHER" id="PTHR37953:SF1">
    <property type="entry name" value="UPF0127 PROTEIN MJ1496"/>
    <property type="match status" value="1"/>
</dbReference>
<dbReference type="STRING" id="555088.DealDRAFT_0806"/>
<dbReference type="InterPro" id="IPR003795">
    <property type="entry name" value="DUF192"/>
</dbReference>
<sequence>MADSFFLRLKGLLGKKSLPEETGLVITPCKAVHTVGMAFAIDVAFVDDSDTVCALWENMQPYRFGKTVKKARYVIEAPAGTFAQKGVAVGSMVNFVS</sequence>
<dbReference type="AlphaFoldDB" id="C0GE97"/>
<dbReference type="RefSeq" id="WP_008515111.1">
    <property type="nucleotide sequence ID" value="NZ_ACJM01000003.1"/>
</dbReference>
<reference evidence="1 2" key="1">
    <citation type="submission" date="2009-02" db="EMBL/GenBank/DDBJ databases">
        <title>Sequencing of the draft genome and assembly of Dethiobacter alkaliphilus AHT 1.</title>
        <authorList>
            <consortium name="US DOE Joint Genome Institute (JGI-PGF)"/>
            <person name="Lucas S."/>
            <person name="Copeland A."/>
            <person name="Lapidus A."/>
            <person name="Glavina del Rio T."/>
            <person name="Dalin E."/>
            <person name="Tice H."/>
            <person name="Bruce D."/>
            <person name="Goodwin L."/>
            <person name="Pitluck S."/>
            <person name="Larimer F."/>
            <person name="Land M.L."/>
            <person name="Hauser L."/>
            <person name="Muyzer G."/>
        </authorList>
    </citation>
    <scope>NUCLEOTIDE SEQUENCE [LARGE SCALE GENOMIC DNA]</scope>
    <source>
        <strain evidence="1 2">AHT 1</strain>
    </source>
</reference>
<protein>
    <recommendedName>
        <fullName evidence="3">DUF192 domain-containing protein</fullName>
    </recommendedName>
</protein>
<dbReference type="Proteomes" id="UP000006443">
    <property type="component" value="Unassembled WGS sequence"/>
</dbReference>
<dbReference type="PANTHER" id="PTHR37953">
    <property type="entry name" value="UPF0127 PROTEIN MJ1496"/>
    <property type="match status" value="1"/>
</dbReference>
<keyword evidence="2" id="KW-1185">Reference proteome</keyword>
<gene>
    <name evidence="1" type="ORF">DealDRAFT_0806</name>
</gene>
<dbReference type="InterPro" id="IPR038695">
    <property type="entry name" value="Saro_0823-like_sf"/>
</dbReference>
<evidence type="ECO:0000313" key="1">
    <source>
        <dbReference type="EMBL" id="EEG78391.1"/>
    </source>
</evidence>
<comment type="caution">
    <text evidence="1">The sequence shown here is derived from an EMBL/GenBank/DDBJ whole genome shotgun (WGS) entry which is preliminary data.</text>
</comment>
<evidence type="ECO:0008006" key="3">
    <source>
        <dbReference type="Google" id="ProtNLM"/>
    </source>
</evidence>
<dbReference type="Gene3D" id="2.60.120.1140">
    <property type="entry name" value="Protein of unknown function DUF192"/>
    <property type="match status" value="1"/>
</dbReference>
<dbReference type="eggNOG" id="COG1430">
    <property type="taxonomic scope" value="Bacteria"/>
</dbReference>
<dbReference type="Pfam" id="PF02643">
    <property type="entry name" value="DUF192"/>
    <property type="match status" value="1"/>
</dbReference>
<proteinExistence type="predicted"/>
<dbReference type="EMBL" id="ACJM01000003">
    <property type="protein sequence ID" value="EEG78391.1"/>
    <property type="molecule type" value="Genomic_DNA"/>
</dbReference>
<name>C0GE97_DETAL</name>
<organism evidence="1 2">
    <name type="scientific">Dethiobacter alkaliphilus AHT 1</name>
    <dbReference type="NCBI Taxonomy" id="555088"/>
    <lineage>
        <taxon>Bacteria</taxon>
        <taxon>Bacillati</taxon>
        <taxon>Bacillota</taxon>
        <taxon>Dethiobacteria</taxon>
        <taxon>Dethiobacterales</taxon>
        <taxon>Dethiobacteraceae</taxon>
        <taxon>Dethiobacter</taxon>
    </lineage>
</organism>
<accession>C0GE97</accession>